<dbReference type="SUPFAM" id="SSF53448">
    <property type="entry name" value="Nucleotide-diphospho-sugar transferases"/>
    <property type="match status" value="1"/>
</dbReference>
<accession>A0A5J5FZW9</accession>
<dbReference type="EMBL" id="VYKJ01000005">
    <property type="protein sequence ID" value="KAA8999851.1"/>
    <property type="molecule type" value="Genomic_DNA"/>
</dbReference>
<protein>
    <submittedName>
        <fullName evidence="3">Glycosyltransferase</fullName>
    </submittedName>
</protein>
<dbReference type="PANTHER" id="PTHR43685">
    <property type="entry name" value="GLYCOSYLTRANSFERASE"/>
    <property type="match status" value="1"/>
</dbReference>
<feature type="domain" description="Glycosyltransferase 2-like" evidence="2">
    <location>
        <begin position="4"/>
        <end position="146"/>
    </location>
</feature>
<dbReference type="InterPro" id="IPR029044">
    <property type="entry name" value="Nucleotide-diphossugar_trans"/>
</dbReference>
<proteinExistence type="predicted"/>
<dbReference type="GO" id="GO:0016740">
    <property type="term" value="F:transferase activity"/>
    <property type="evidence" value="ECO:0007669"/>
    <property type="project" value="UniProtKB-KW"/>
</dbReference>
<dbReference type="PANTHER" id="PTHR43685:SF2">
    <property type="entry name" value="GLYCOSYLTRANSFERASE 2-LIKE DOMAIN-CONTAINING PROTEIN"/>
    <property type="match status" value="1"/>
</dbReference>
<evidence type="ECO:0000259" key="2">
    <source>
        <dbReference type="Pfam" id="PF00535"/>
    </source>
</evidence>
<dbReference type="Gene3D" id="3.90.550.10">
    <property type="entry name" value="Spore Coat Polysaccharide Biosynthesis Protein SpsA, Chain A"/>
    <property type="match status" value="1"/>
</dbReference>
<name>A0A5J5FZW9_9GAMM</name>
<dbReference type="InterPro" id="IPR050834">
    <property type="entry name" value="Glycosyltransf_2"/>
</dbReference>
<dbReference type="Pfam" id="PF00535">
    <property type="entry name" value="Glycos_transf_2"/>
    <property type="match status" value="1"/>
</dbReference>
<comment type="caution">
    <text evidence="3">The sequence shown here is derived from an EMBL/GenBank/DDBJ whole genome shotgun (WGS) entry which is preliminary data.</text>
</comment>
<keyword evidence="1" id="KW-0472">Membrane</keyword>
<reference evidence="3 4" key="1">
    <citation type="submission" date="2019-09" db="EMBL/GenBank/DDBJ databases">
        <authorList>
            <person name="Li Y."/>
        </authorList>
    </citation>
    <scope>NUCLEOTIDE SEQUENCE [LARGE SCALE GENOMIC DNA]</scope>
    <source>
        <strain evidence="3 4">L3-3HA</strain>
    </source>
</reference>
<evidence type="ECO:0000313" key="4">
    <source>
        <dbReference type="Proteomes" id="UP000335415"/>
    </source>
</evidence>
<organism evidence="3 4">
    <name type="scientific">Affinibrenneria salicis</name>
    <dbReference type="NCBI Taxonomy" id="2590031"/>
    <lineage>
        <taxon>Bacteria</taxon>
        <taxon>Pseudomonadati</taxon>
        <taxon>Pseudomonadota</taxon>
        <taxon>Gammaproteobacteria</taxon>
        <taxon>Enterobacterales</taxon>
        <taxon>Pectobacteriaceae</taxon>
        <taxon>Affinibrenneria</taxon>
    </lineage>
</organism>
<keyword evidence="1" id="KW-0812">Transmembrane</keyword>
<sequence>MLISVAMATYNGGEYIKKQINSILEQTIQNIEVIIVDDCSTDNTISLIRSFQDSRIRLVQNKRNIGCSGSFQHAISLCHGDYIALCDQDDLWKKNKLERLVSNIGDNSLIYSDFDFIDKDGHSIDRPVGFVNKLHGVDSKNKNIHNISFLNSFVLGCSCLFDSSLKTNILPIIDSGYNHDKWIINVAVNCNGITYLKEILFHYRIHGGNLSIKQGGNNVNLSKRLFRLFFLKKRKPYYSYEETKILYLRCKKKKEIKKMTSVVFLNDWLWFFGKIVFLCYFNSTISARYTSNRLDRIKEYILFFLSR</sequence>
<keyword evidence="1" id="KW-1133">Transmembrane helix</keyword>
<dbReference type="InterPro" id="IPR001173">
    <property type="entry name" value="Glyco_trans_2-like"/>
</dbReference>
<keyword evidence="3" id="KW-0808">Transferase</keyword>
<feature type="transmembrane region" description="Helical" evidence="1">
    <location>
        <begin position="268"/>
        <end position="289"/>
    </location>
</feature>
<dbReference type="RefSeq" id="WP_150435052.1">
    <property type="nucleotide sequence ID" value="NZ_VYKJ01000005.1"/>
</dbReference>
<evidence type="ECO:0000313" key="3">
    <source>
        <dbReference type="EMBL" id="KAA8999851.1"/>
    </source>
</evidence>
<gene>
    <name evidence="3" type="ORF">FJU30_11140</name>
</gene>
<dbReference type="Proteomes" id="UP000335415">
    <property type="component" value="Unassembled WGS sequence"/>
</dbReference>
<dbReference type="OrthoDB" id="9802649at2"/>
<dbReference type="AlphaFoldDB" id="A0A5J5FZW9"/>
<evidence type="ECO:0000256" key="1">
    <source>
        <dbReference type="SAM" id="Phobius"/>
    </source>
</evidence>
<keyword evidence="4" id="KW-1185">Reference proteome</keyword>